<protein>
    <recommendedName>
        <fullName evidence="5">TniQ protein</fullName>
    </recommendedName>
</protein>
<dbReference type="RefSeq" id="WP_234537374.1">
    <property type="nucleotide sequence ID" value="NZ_CAKMAB010000022.1"/>
</dbReference>
<accession>A0ABM9BF49</accession>
<dbReference type="Proteomes" id="UP000838749">
    <property type="component" value="Unassembled WGS sequence"/>
</dbReference>
<evidence type="ECO:0000313" key="4">
    <source>
        <dbReference type="Proteomes" id="UP000838749"/>
    </source>
</evidence>
<dbReference type="InterPro" id="IPR032750">
    <property type="entry name" value="TnsD_C"/>
</dbReference>
<name>A0ABM9BF49_9BACL</name>
<organism evidence="3 4">
    <name type="scientific">Paenibacillus pseudetheri</name>
    <dbReference type="NCBI Taxonomy" id="2897682"/>
    <lineage>
        <taxon>Bacteria</taxon>
        <taxon>Bacillati</taxon>
        <taxon>Bacillota</taxon>
        <taxon>Bacilli</taxon>
        <taxon>Bacillales</taxon>
        <taxon>Paenibacillaceae</taxon>
        <taxon>Paenibacillus</taxon>
    </lineage>
</organism>
<dbReference type="Pfam" id="PF06527">
    <property type="entry name" value="TniQ"/>
    <property type="match status" value="1"/>
</dbReference>
<proteinExistence type="predicted"/>
<dbReference type="EMBL" id="CAKMAB010000022">
    <property type="protein sequence ID" value="CAH1057604.1"/>
    <property type="molecule type" value="Genomic_DNA"/>
</dbReference>
<keyword evidence="4" id="KW-1185">Reference proteome</keyword>
<evidence type="ECO:0000313" key="3">
    <source>
        <dbReference type="EMBL" id="CAH1057604.1"/>
    </source>
</evidence>
<evidence type="ECO:0000259" key="1">
    <source>
        <dbReference type="Pfam" id="PF06527"/>
    </source>
</evidence>
<comment type="caution">
    <text evidence="3">The sequence shown here is derived from an EMBL/GenBank/DDBJ whole genome shotgun (WGS) entry which is preliminary data.</text>
</comment>
<sequence>MEKKAYFPEGYPDEDFRSLLFRYKSRIGADTQYPFKRIMIDLFDTNANKPSIYPCNLSLFAEKINSYKSEESIIFDHTYYSLYHPFLPNEIDKLMFESMLIKKMNANAASYIMPIDEKHYKFCPECLFSDTTRFGESYIHRVHQINFVHICPLHHVILIKHCSSCKQLLADSDNNTYQPTSDSCPLCRKTLTPIKAENNEVNNFLFNMATDVKTLLQITKHPQPLTLYKYDVLFGLKGYHTYGNHKFYKNKVISSDIVSFYKMENLKTINVTENYLNKLNFTEANGIKRNPLVNILLMRFLCGSCEEFINYEVPSLNCPIYWGNGPWDCINPLCPDYNEKVIKYCKKMINKNKKEKPLHASFICPTCGCKYVIDAGESKTRVVNNGDLWRKALTDASGSRQKIMQLAEKTGKTVERIRMDISGISNSFKMNRNEKQGPIRKENTKKEILELLEKDEFLTRKEIAVTIGNDFYKLRSEEPDWLLNILPYGNNGNGFKPKDWDLEDEKLSKQVIEIVDELRENNHPRRIVQYTIIRCITKSASRFSNQSDRLPKTFETIKKLTESHEEYLIRRIPITANQLKKIRTHLTISSFLNNYRYKNCSDIVLEHVTQFFNQMKEEV</sequence>
<evidence type="ECO:0008006" key="5">
    <source>
        <dbReference type="Google" id="ProtNLM"/>
    </source>
</evidence>
<dbReference type="InterPro" id="IPR009492">
    <property type="entry name" value="TniQ"/>
</dbReference>
<dbReference type="Pfam" id="PF15978">
    <property type="entry name" value="TnsD"/>
    <property type="match status" value="1"/>
</dbReference>
<feature type="domain" description="TniQ" evidence="1">
    <location>
        <begin position="6"/>
        <end position="158"/>
    </location>
</feature>
<gene>
    <name evidence="3" type="ORF">PAECIP111894_03762</name>
</gene>
<evidence type="ECO:0000259" key="2">
    <source>
        <dbReference type="Pfam" id="PF15978"/>
    </source>
</evidence>
<feature type="domain" description="Transposon Tn7 transposition protein TnsD C-terminal" evidence="2">
    <location>
        <begin position="208"/>
        <end position="555"/>
    </location>
</feature>
<reference evidence="3" key="1">
    <citation type="submission" date="2021-12" db="EMBL/GenBank/DDBJ databases">
        <authorList>
            <person name="Criscuolo A."/>
        </authorList>
    </citation>
    <scope>NUCLEOTIDE SEQUENCE</scope>
    <source>
        <strain evidence="3">CIP111894</strain>
    </source>
</reference>